<dbReference type="GO" id="GO:0070008">
    <property type="term" value="F:serine-type exopeptidase activity"/>
    <property type="evidence" value="ECO:0007669"/>
    <property type="project" value="InterPro"/>
</dbReference>
<sequence length="414" mass="46454">MNARPMGMPQRPGTVSDCVFNTCNDTYRQRFWVNKDFWKSPNGPVFLYIGGEGALSSLTVQRGEHIELAEKYGALVFAVEHRFYGNSINNDGLRLANMRFLSSQQALADLATFHTYAVKEYNLSENNVWICYGGSYPGSLSAWFRLKYPQLVYGAIASSAPVRAKVNFEGYHNVTTSSLGDPVVNGSFQKFTKLEKDFSSCKPLSVDKDIFWFASNLADIFDGVIQYNNEMPTMNISSLCKVMTKPGVPYDNLITLNKITDQTCDPKTTCVFSRHITLGPNLELCQLVYGISPDDVYRSVQFSNTYYGSDQPKGSRIVFVNGSIDPWHALSVLRDLSKTETAIYINGTAHCANMHGEQPSDPRPLRLARQCMTLSDSALVLLLLQAVDRQVGMWLKDAARHQRTNNTTLYFQHT</sequence>
<dbReference type="PANTHER" id="PTHR11010:SF11">
    <property type="entry name" value="THYMUS-SPECIFIC SERINE PROTEASE"/>
    <property type="match status" value="1"/>
</dbReference>
<dbReference type="GO" id="GO:0006508">
    <property type="term" value="P:proteolysis"/>
    <property type="evidence" value="ECO:0007669"/>
    <property type="project" value="UniProtKB-KW"/>
</dbReference>
<evidence type="ECO:0000256" key="3">
    <source>
        <dbReference type="ARBA" id="ARBA00022729"/>
    </source>
</evidence>
<dbReference type="InterPro" id="IPR008758">
    <property type="entry name" value="Peptidase_S28"/>
</dbReference>
<keyword evidence="4" id="KW-0378">Hydrolase</keyword>
<dbReference type="Gene3D" id="3.40.50.1820">
    <property type="entry name" value="alpha/beta hydrolase"/>
    <property type="match status" value="1"/>
</dbReference>
<keyword evidence="7" id="KW-1185">Reference proteome</keyword>
<dbReference type="Pfam" id="PF05577">
    <property type="entry name" value="Peptidase_S28"/>
    <property type="match status" value="1"/>
</dbReference>
<dbReference type="Proteomes" id="UP001209878">
    <property type="component" value="Unassembled WGS sequence"/>
</dbReference>
<name>A0AAD9NVF3_RIDPI</name>
<dbReference type="GO" id="GO:0005764">
    <property type="term" value="C:lysosome"/>
    <property type="evidence" value="ECO:0007669"/>
    <property type="project" value="TreeGrafter"/>
</dbReference>
<evidence type="ECO:0000313" key="7">
    <source>
        <dbReference type="Proteomes" id="UP001209878"/>
    </source>
</evidence>
<evidence type="ECO:0000256" key="5">
    <source>
        <dbReference type="ARBA" id="ARBA00023180"/>
    </source>
</evidence>
<evidence type="ECO:0000313" key="6">
    <source>
        <dbReference type="EMBL" id="KAK2181059.1"/>
    </source>
</evidence>
<keyword evidence="2" id="KW-0645">Protease</keyword>
<dbReference type="GO" id="GO:0005768">
    <property type="term" value="C:endosome"/>
    <property type="evidence" value="ECO:0007669"/>
    <property type="project" value="TreeGrafter"/>
</dbReference>
<dbReference type="EMBL" id="JAODUO010000412">
    <property type="protein sequence ID" value="KAK2181059.1"/>
    <property type="molecule type" value="Genomic_DNA"/>
</dbReference>
<gene>
    <name evidence="6" type="ORF">NP493_413g00007</name>
</gene>
<proteinExistence type="inferred from homology"/>
<protein>
    <recommendedName>
        <fullName evidence="8">Serine carboxypeptidase S28</fullName>
    </recommendedName>
</protein>
<evidence type="ECO:0000256" key="4">
    <source>
        <dbReference type="ARBA" id="ARBA00022801"/>
    </source>
</evidence>
<evidence type="ECO:0000256" key="1">
    <source>
        <dbReference type="ARBA" id="ARBA00011079"/>
    </source>
</evidence>
<keyword evidence="3" id="KW-0732">Signal</keyword>
<dbReference type="AlphaFoldDB" id="A0AAD9NVF3"/>
<dbReference type="InterPro" id="IPR029058">
    <property type="entry name" value="AB_hydrolase_fold"/>
</dbReference>
<dbReference type="PANTHER" id="PTHR11010">
    <property type="entry name" value="PROTEASE S28 PRO-X CARBOXYPEPTIDASE-RELATED"/>
    <property type="match status" value="1"/>
</dbReference>
<reference evidence="6" key="1">
    <citation type="journal article" date="2023" name="Mol. Biol. Evol.">
        <title>Third-Generation Sequencing Reveals the Adaptive Role of the Epigenome in Three Deep-Sea Polychaetes.</title>
        <authorList>
            <person name="Perez M."/>
            <person name="Aroh O."/>
            <person name="Sun Y."/>
            <person name="Lan Y."/>
            <person name="Juniper S.K."/>
            <person name="Young C.R."/>
            <person name="Angers B."/>
            <person name="Qian P.Y."/>
        </authorList>
    </citation>
    <scope>NUCLEOTIDE SEQUENCE</scope>
    <source>
        <strain evidence="6">R07B-5</strain>
    </source>
</reference>
<dbReference type="SUPFAM" id="SSF53474">
    <property type="entry name" value="alpha/beta-Hydrolases"/>
    <property type="match status" value="1"/>
</dbReference>
<comment type="similarity">
    <text evidence="1">Belongs to the peptidase S28 family.</text>
</comment>
<evidence type="ECO:0000256" key="2">
    <source>
        <dbReference type="ARBA" id="ARBA00022670"/>
    </source>
</evidence>
<accession>A0AAD9NVF3</accession>
<comment type="caution">
    <text evidence="6">The sequence shown here is derived from an EMBL/GenBank/DDBJ whole genome shotgun (WGS) entry which is preliminary data.</text>
</comment>
<evidence type="ECO:0008006" key="8">
    <source>
        <dbReference type="Google" id="ProtNLM"/>
    </source>
</evidence>
<keyword evidence="5" id="KW-0325">Glycoprotein</keyword>
<organism evidence="6 7">
    <name type="scientific">Ridgeia piscesae</name>
    <name type="common">Tubeworm</name>
    <dbReference type="NCBI Taxonomy" id="27915"/>
    <lineage>
        <taxon>Eukaryota</taxon>
        <taxon>Metazoa</taxon>
        <taxon>Spiralia</taxon>
        <taxon>Lophotrochozoa</taxon>
        <taxon>Annelida</taxon>
        <taxon>Polychaeta</taxon>
        <taxon>Sedentaria</taxon>
        <taxon>Canalipalpata</taxon>
        <taxon>Sabellida</taxon>
        <taxon>Siboglinidae</taxon>
        <taxon>Ridgeia</taxon>
    </lineage>
</organism>
<dbReference type="GO" id="GO:0008239">
    <property type="term" value="F:dipeptidyl-peptidase activity"/>
    <property type="evidence" value="ECO:0007669"/>
    <property type="project" value="TreeGrafter"/>
</dbReference>